<dbReference type="EMBL" id="UYSL01020708">
    <property type="protein sequence ID" value="VDL75863.1"/>
    <property type="molecule type" value="Genomic_DNA"/>
</dbReference>
<evidence type="ECO:0000256" key="1">
    <source>
        <dbReference type="SAM" id="Coils"/>
    </source>
</evidence>
<dbReference type="OrthoDB" id="5875301at2759"/>
<accession>A0A0N4Y7W3</accession>
<dbReference type="OMA" id="PHALHEN"/>
<evidence type="ECO:0000313" key="5">
    <source>
        <dbReference type="WBParaSite" id="NBR_0001227301-mRNA-1"/>
    </source>
</evidence>
<dbReference type="AlphaFoldDB" id="A0A0N4Y7W3"/>
<dbReference type="Proteomes" id="UP000271162">
    <property type="component" value="Unassembled WGS sequence"/>
</dbReference>
<keyword evidence="1" id="KW-0175">Coiled coil</keyword>
<protein>
    <submittedName>
        <fullName evidence="5">CCHC-type domain-containing protein</fullName>
    </submittedName>
</protein>
<feature type="region of interest" description="Disordered" evidence="2">
    <location>
        <begin position="111"/>
        <end position="147"/>
    </location>
</feature>
<gene>
    <name evidence="3" type="ORF">NBR_LOCUS12274</name>
</gene>
<keyword evidence="4" id="KW-1185">Reference proteome</keyword>
<reference evidence="5" key="1">
    <citation type="submission" date="2017-02" db="UniProtKB">
        <authorList>
            <consortium name="WormBaseParasite"/>
        </authorList>
    </citation>
    <scope>IDENTIFICATION</scope>
</reference>
<evidence type="ECO:0000256" key="2">
    <source>
        <dbReference type="SAM" id="MobiDB-lite"/>
    </source>
</evidence>
<proteinExistence type="predicted"/>
<organism evidence="5">
    <name type="scientific">Nippostrongylus brasiliensis</name>
    <name type="common">Rat hookworm</name>
    <dbReference type="NCBI Taxonomy" id="27835"/>
    <lineage>
        <taxon>Eukaryota</taxon>
        <taxon>Metazoa</taxon>
        <taxon>Ecdysozoa</taxon>
        <taxon>Nematoda</taxon>
        <taxon>Chromadorea</taxon>
        <taxon>Rhabditida</taxon>
        <taxon>Rhabditina</taxon>
        <taxon>Rhabditomorpha</taxon>
        <taxon>Strongyloidea</taxon>
        <taxon>Heligmosomidae</taxon>
        <taxon>Nippostrongylus</taxon>
    </lineage>
</organism>
<dbReference type="WBParaSite" id="NBR_0001227301-mRNA-1">
    <property type="protein sequence ID" value="NBR_0001227301-mRNA-1"/>
    <property type="gene ID" value="NBR_0001227301"/>
</dbReference>
<name>A0A0N4Y7W3_NIPBR</name>
<dbReference type="STRING" id="27835.A0A0N4Y7W3"/>
<reference evidence="3 4" key="2">
    <citation type="submission" date="2018-11" db="EMBL/GenBank/DDBJ databases">
        <authorList>
            <consortium name="Pathogen Informatics"/>
        </authorList>
    </citation>
    <scope>NUCLEOTIDE SEQUENCE [LARGE SCALE GENOMIC DNA]</scope>
</reference>
<sequence>MDQPQEVDDDTPLLMDINKIENVITDQLQALERMKSTLRELRAQRFMDEEKQKTAFETEMREAISSLNRTLQEIKSMCAERCNDQLPNREEIIIENNAMFMEGLEIDDQRAQNRADEPMEEETSESEESESEDEIPVEPEQQNRREVELEEDPHALHENERQAHPRQEQNVVAEARRRIEQEIQRVEQAIRNFDNIIAEIEDQPRCAPRRFGGRVDQNRERYMKCAFCNAIGNHYSDSCSNVRNINSRRQLIEEKELCLTCLEWNCPRGNRCRKATVLCFHCREQGHHSALCDLPEQSEEIRMRLNNARESKQNCLERLWDLNHELDLFPPAM</sequence>
<evidence type="ECO:0000313" key="3">
    <source>
        <dbReference type="EMBL" id="VDL75863.1"/>
    </source>
</evidence>
<evidence type="ECO:0000313" key="4">
    <source>
        <dbReference type="Proteomes" id="UP000271162"/>
    </source>
</evidence>
<feature type="compositionally biased region" description="Acidic residues" evidence="2">
    <location>
        <begin position="118"/>
        <end position="137"/>
    </location>
</feature>
<feature type="coiled-coil region" evidence="1">
    <location>
        <begin position="172"/>
        <end position="203"/>
    </location>
</feature>